<dbReference type="SUPFAM" id="SSF53167">
    <property type="entry name" value="Purine and uridine phosphorylases"/>
    <property type="match status" value="1"/>
</dbReference>
<keyword evidence="2" id="KW-1185">Reference proteome</keyword>
<organism evidence="1 2">
    <name type="scientific">Mycobacterium basiliense</name>
    <dbReference type="NCBI Taxonomy" id="2094119"/>
    <lineage>
        <taxon>Bacteria</taxon>
        <taxon>Bacillati</taxon>
        <taxon>Actinomycetota</taxon>
        <taxon>Actinomycetes</taxon>
        <taxon>Mycobacteriales</taxon>
        <taxon>Mycobacteriaceae</taxon>
        <taxon>Mycobacterium</taxon>
    </lineage>
</organism>
<gene>
    <name evidence="1" type="ORF">MB901379_03082</name>
</gene>
<dbReference type="RefSeq" id="WP_232021859.1">
    <property type="nucleotide sequence ID" value="NZ_CBCSKE010000002.1"/>
</dbReference>
<dbReference type="GO" id="GO:0009116">
    <property type="term" value="P:nucleoside metabolic process"/>
    <property type="evidence" value="ECO:0007669"/>
    <property type="project" value="InterPro"/>
</dbReference>
<evidence type="ECO:0000313" key="1">
    <source>
        <dbReference type="EMBL" id="VDM89505.1"/>
    </source>
</evidence>
<dbReference type="AlphaFoldDB" id="A0A447GGB4"/>
<dbReference type="Proteomes" id="UP000269998">
    <property type="component" value="Chromosome"/>
</dbReference>
<protein>
    <submittedName>
        <fullName evidence="1">Phosphorylase superfamily protein</fullName>
    </submittedName>
</protein>
<dbReference type="GO" id="GO:0003824">
    <property type="term" value="F:catalytic activity"/>
    <property type="evidence" value="ECO:0007669"/>
    <property type="project" value="InterPro"/>
</dbReference>
<dbReference type="KEGG" id="mbai:MB901379_03082"/>
<sequence length="123" mass="13075">MDPGQRRDVFGCQPRSAPDRSLLYTGNIFRAAGPWLVKGLLGNLNFAAAQPPGFDAVDNETAAAQAVADAHGIPFLGIRAMSDGPGGLLRLPSFPVSFLFYRQIAADNAARVAAVFIQCWVDA</sequence>
<evidence type="ECO:0000313" key="2">
    <source>
        <dbReference type="Proteomes" id="UP000269998"/>
    </source>
</evidence>
<accession>A0A447GGB4</accession>
<dbReference type="Gene3D" id="3.40.50.1580">
    <property type="entry name" value="Nucleoside phosphorylase domain"/>
    <property type="match status" value="1"/>
</dbReference>
<name>A0A447GGB4_9MYCO</name>
<dbReference type="EMBL" id="LR130759">
    <property type="protein sequence ID" value="VDM89505.1"/>
    <property type="molecule type" value="Genomic_DNA"/>
</dbReference>
<proteinExistence type="predicted"/>
<reference evidence="2" key="1">
    <citation type="submission" date="2018-02" db="EMBL/GenBank/DDBJ databases">
        <authorList>
            <person name="Seth-Smith MB H."/>
            <person name="Seth-Smith H."/>
        </authorList>
    </citation>
    <scope>NUCLEOTIDE SEQUENCE [LARGE SCALE GENOMIC DNA]</scope>
</reference>
<dbReference type="InterPro" id="IPR035994">
    <property type="entry name" value="Nucleoside_phosphorylase_sf"/>
</dbReference>